<protein>
    <recommendedName>
        <fullName evidence="1">RNA-directed RNA polymerase</fullName>
        <ecNumber evidence="1">2.7.7.48</ecNumber>
    </recommendedName>
    <alternativeName>
        <fullName evidence="7">RNA replicase beta chain</fullName>
    </alternativeName>
</protein>
<gene>
    <name evidence="11" type="ORF">H1BulkLitter4157_000002</name>
</gene>
<feature type="domain" description="RdRp catalytic" evidence="10">
    <location>
        <begin position="247"/>
        <end position="387"/>
    </location>
</feature>
<evidence type="ECO:0000259" key="10">
    <source>
        <dbReference type="PROSITE" id="PS50522"/>
    </source>
</evidence>
<keyword evidence="9" id="KW-0460">Magnesium</keyword>
<evidence type="ECO:0000256" key="9">
    <source>
        <dbReference type="PIRSR" id="PIRSR605093-1"/>
    </source>
</evidence>
<dbReference type="InterPro" id="IPR007096">
    <property type="entry name" value="RNA-dir_Rpol_cat_phage"/>
</dbReference>
<reference evidence="11" key="1">
    <citation type="submission" date="2019-05" db="EMBL/GenBank/DDBJ databases">
        <title>Metatranscriptomic reconstruction reveals RNA viruses with the potential to shape carbon cycling in soil.</title>
        <authorList>
            <person name="Starr E.P."/>
            <person name="Nuccio E."/>
            <person name="Pett-Ridge J."/>
            <person name="Banfield J.F."/>
            <person name="Firestone M.K."/>
        </authorList>
    </citation>
    <scope>NUCLEOTIDE SEQUENCE</scope>
    <source>
        <strain evidence="11">H1_Bulk_Litter_4_scaffold_157</strain>
    </source>
</reference>
<dbReference type="GO" id="GO:0000166">
    <property type="term" value="F:nucleotide binding"/>
    <property type="evidence" value="ECO:0007669"/>
    <property type="project" value="UniProtKB-KW"/>
</dbReference>
<comment type="catalytic activity">
    <reaction evidence="8">
        <text>RNA(n) + a ribonucleoside 5'-triphosphate = RNA(n+1) + diphosphate</text>
        <dbReference type="Rhea" id="RHEA:21248"/>
        <dbReference type="Rhea" id="RHEA-COMP:14527"/>
        <dbReference type="Rhea" id="RHEA-COMP:17342"/>
        <dbReference type="ChEBI" id="CHEBI:33019"/>
        <dbReference type="ChEBI" id="CHEBI:61557"/>
        <dbReference type="ChEBI" id="CHEBI:140395"/>
        <dbReference type="EC" id="2.7.7.48"/>
    </reaction>
</comment>
<evidence type="ECO:0000256" key="6">
    <source>
        <dbReference type="ARBA" id="ARBA00022953"/>
    </source>
</evidence>
<feature type="binding site" evidence="9">
    <location>
        <position position="262"/>
    </location>
    <ligand>
        <name>Mg(2+)</name>
        <dbReference type="ChEBI" id="CHEBI:18420"/>
        <label>2</label>
    </ligand>
</feature>
<dbReference type="GO" id="GO:0046872">
    <property type="term" value="F:metal ion binding"/>
    <property type="evidence" value="ECO:0007669"/>
    <property type="project" value="UniProtKB-KW"/>
</dbReference>
<proteinExistence type="predicted"/>
<dbReference type="EMBL" id="MN035531">
    <property type="protein sequence ID" value="QDH90427.1"/>
    <property type="molecule type" value="Genomic_RNA"/>
</dbReference>
<evidence type="ECO:0000256" key="2">
    <source>
        <dbReference type="ARBA" id="ARBA00022484"/>
    </source>
</evidence>
<dbReference type="InterPro" id="IPR005093">
    <property type="entry name" value="RNArep_beta"/>
</dbReference>
<evidence type="ECO:0000256" key="7">
    <source>
        <dbReference type="ARBA" id="ARBA00030248"/>
    </source>
</evidence>
<keyword evidence="4" id="KW-0548">Nucleotidyltransferase</keyword>
<keyword evidence="9" id="KW-0479">Metal-binding</keyword>
<accession>A0A514DA05</accession>
<dbReference type="GO" id="GO:0039694">
    <property type="term" value="P:viral RNA genome replication"/>
    <property type="evidence" value="ECO:0007669"/>
    <property type="project" value="InterPro"/>
</dbReference>
<dbReference type="Pfam" id="PF03431">
    <property type="entry name" value="RNA_replicase_B"/>
    <property type="match status" value="1"/>
</dbReference>
<name>A0A514DA05_9VIRU</name>
<comment type="cofactor">
    <cofactor evidence="9">
        <name>Mg(2+)</name>
        <dbReference type="ChEBI" id="CHEBI:18420"/>
    </cofactor>
    <text evidence="9">Binds 2 Mg(2+) per subunit.</text>
</comment>
<evidence type="ECO:0000256" key="1">
    <source>
        <dbReference type="ARBA" id="ARBA00012494"/>
    </source>
</evidence>
<dbReference type="EC" id="2.7.7.48" evidence="1"/>
<keyword evidence="5" id="KW-0547">Nucleotide-binding</keyword>
<organism evidence="11">
    <name type="scientific">Leviviridae sp</name>
    <dbReference type="NCBI Taxonomy" id="2027243"/>
    <lineage>
        <taxon>Viruses</taxon>
        <taxon>Riboviria</taxon>
        <taxon>Orthornavirae</taxon>
        <taxon>Lenarviricota</taxon>
        <taxon>Leviviricetes</taxon>
        <taxon>Norzivirales</taxon>
        <taxon>Fiersviridae</taxon>
    </lineage>
</organism>
<evidence type="ECO:0000256" key="5">
    <source>
        <dbReference type="ARBA" id="ARBA00022741"/>
    </source>
</evidence>
<dbReference type="GO" id="GO:0003968">
    <property type="term" value="F:RNA-directed RNA polymerase activity"/>
    <property type="evidence" value="ECO:0007669"/>
    <property type="project" value="UniProtKB-KW"/>
</dbReference>
<keyword evidence="3" id="KW-0808">Transferase</keyword>
<keyword evidence="2 11" id="KW-0696">RNA-directed RNA polymerase</keyword>
<evidence type="ECO:0000256" key="8">
    <source>
        <dbReference type="ARBA" id="ARBA00048744"/>
    </source>
</evidence>
<feature type="binding site" evidence="9">
    <location>
        <position position="356"/>
    </location>
    <ligand>
        <name>Mg(2+)</name>
        <dbReference type="ChEBI" id="CHEBI:18420"/>
        <label>2</label>
    </ligand>
</feature>
<evidence type="ECO:0000256" key="3">
    <source>
        <dbReference type="ARBA" id="ARBA00022679"/>
    </source>
</evidence>
<evidence type="ECO:0000313" key="11">
    <source>
        <dbReference type="EMBL" id="QDH90427.1"/>
    </source>
</evidence>
<evidence type="ECO:0000256" key="4">
    <source>
        <dbReference type="ARBA" id="ARBA00022695"/>
    </source>
</evidence>
<sequence>MDQRLVALYTELACDLAPYLNRPPVEVNGYGPSSYVKQFAARHLLENVMKKFMAHSKGADEAATQTFLASNKKCERWVNPLTSPNLAEADRQLLGQFSKFMEDFFLSYVGEDAELSWVNVCENARSGPGAAIGANGGSFYAKHFSSPLTATSQSLVRLYYAHNALYPEFQIAENIRTLEFGEPRMVSGSRTSFAPKTVDTSRMICVEPGINMYLQLGLGSLIEKRLLRLFSIDLASQPSINRWMAKQGSERPDDEQSFATIDLSSASDSISLMFARDFIPPEWLSAILELRSPVTKLGNSEVELNMVSTMGNGFTFPLQTAIFCCVAAACSTLSDGSSRAVCLSDLSRDFSVFGDDIIVRRNVSHRVLRLLELLGFTANAAKTFQSGPFRESCGHDYISGHNVRPIFIRKMDTDQDIAVLVNLFNEWSARTGIMLPSFMRKLWSLFKKRPLFVPLAENMDAGVKIPLNLLESLLLEGEKRVGMDENLSICYKRWVGRPPKIRFRDGTVHVPKRQRRLIYNPPGLLQAYLRGEIHRGTISIRANGRLLYDAKRAISPWWDYVPNTHEELVFGLALDKVQHIAAISANIGHLIRCPQHNQEV</sequence>
<keyword evidence="6" id="KW-0693">Viral RNA replication</keyword>
<dbReference type="PROSITE" id="PS50522">
    <property type="entry name" value="RDRP_PHAGE"/>
    <property type="match status" value="1"/>
</dbReference>
<feature type="binding site" evidence="9">
    <location>
        <position position="355"/>
    </location>
    <ligand>
        <name>Mg(2+)</name>
        <dbReference type="ChEBI" id="CHEBI:18420"/>
        <label>2</label>
    </ligand>
</feature>